<dbReference type="AlphaFoldDB" id="A0AAI8TTW6"/>
<name>A0AAI8TTW6_MYCME</name>
<evidence type="ECO:0000313" key="1">
    <source>
        <dbReference type="EMBL" id="BDY28875.1"/>
    </source>
</evidence>
<sequence>MSRAVVHSDFLGHLVRADEWLEQGRSSYARAREALSEADFAAAEEYGRITVQEAQEAYDLFGAWLTEIPRVLAARGAPSADGGQSGGTELDDGWREYLCLIGEFGQACQSAEPDAALRLLSRARGVWQEHHDAACDAICELFDLASSAFGEAFIGELWDTLLSEMYERSARIYHPDAMTWSQSTERLLLDIFEATRGHLSGSRRDGSFSIVEECDRWIITFAPCGSGGRTYESGSGAPRFAVTSGRHDWAWNTTGVCLYCAHCCQLQQRAPIQRLGFPLRVISPPIRGQAAPLCTWSIYKDRAAIPAEAYTSVGFEAPARSE</sequence>
<dbReference type="RefSeq" id="WP_286215440.1">
    <property type="nucleotide sequence ID" value="NZ_AP027452.1"/>
</dbReference>
<gene>
    <name evidence="1" type="ORF">hbim_02811</name>
</gene>
<protein>
    <submittedName>
        <fullName evidence="1">Uncharacterized protein</fullName>
    </submittedName>
</protein>
<proteinExistence type="predicted"/>
<dbReference type="Proteomes" id="UP001241092">
    <property type="component" value="Chromosome"/>
</dbReference>
<organism evidence="1 2">
    <name type="scientific">Mycolicibacterium mageritense</name>
    <name type="common">Mycobacterium mageritense</name>
    <dbReference type="NCBI Taxonomy" id="53462"/>
    <lineage>
        <taxon>Bacteria</taxon>
        <taxon>Bacillati</taxon>
        <taxon>Actinomycetota</taxon>
        <taxon>Actinomycetes</taxon>
        <taxon>Mycobacteriales</taxon>
        <taxon>Mycobacteriaceae</taxon>
        <taxon>Mycolicibacterium</taxon>
    </lineage>
</organism>
<accession>A0AAI8TTW6</accession>
<dbReference type="EMBL" id="AP027452">
    <property type="protein sequence ID" value="BDY28875.1"/>
    <property type="molecule type" value="Genomic_DNA"/>
</dbReference>
<evidence type="ECO:0000313" key="2">
    <source>
        <dbReference type="Proteomes" id="UP001241092"/>
    </source>
</evidence>
<reference evidence="1" key="1">
    <citation type="submission" date="2023-03" db="EMBL/GenBank/DDBJ databases">
        <title>Draft genome sequence of a Mycolicibacterium mageritense strain H4_3_1 isolated from a hybrid biological-inorganic system reactor.</title>
        <authorList>
            <person name="Feng X."/>
            <person name="Kazama D."/>
            <person name="Sato K."/>
            <person name="Kobayashi H."/>
        </authorList>
    </citation>
    <scope>NUCLEOTIDE SEQUENCE</scope>
    <source>
        <strain evidence="1">H4_3_1</strain>
    </source>
</reference>